<dbReference type="FunFam" id="2.60.40.60:FF:000144">
    <property type="entry name" value="FAT atypical cadherin 4"/>
    <property type="match status" value="1"/>
</dbReference>
<proteinExistence type="predicted"/>
<feature type="domain" description="Cadherin" evidence="24">
    <location>
        <begin position="2914"/>
        <end position="3014"/>
    </location>
</feature>
<evidence type="ECO:0000259" key="24">
    <source>
        <dbReference type="PROSITE" id="PS50268"/>
    </source>
</evidence>
<feature type="domain" description="Laminin G" evidence="22">
    <location>
        <begin position="4146"/>
        <end position="4339"/>
    </location>
</feature>
<dbReference type="SUPFAM" id="SSF57196">
    <property type="entry name" value="EGF/Laminin"/>
    <property type="match status" value="2"/>
</dbReference>
<evidence type="ECO:0000256" key="6">
    <source>
        <dbReference type="ARBA" id="ARBA00022692"/>
    </source>
</evidence>
<feature type="domain" description="Cadherin" evidence="24">
    <location>
        <begin position="3015"/>
        <end position="3125"/>
    </location>
</feature>
<dbReference type="InterPro" id="IPR020894">
    <property type="entry name" value="Cadherin_CS"/>
</dbReference>
<feature type="domain" description="Cadherin" evidence="24">
    <location>
        <begin position="1367"/>
        <end position="1471"/>
    </location>
</feature>
<dbReference type="FunFam" id="2.60.40.60:FF:000108">
    <property type="entry name" value="FAT atypical cadherin 4"/>
    <property type="match status" value="1"/>
</dbReference>
<evidence type="ECO:0000313" key="25">
    <source>
        <dbReference type="EMBL" id="ETN60163.1"/>
    </source>
</evidence>
<comment type="caution">
    <text evidence="19">Lacks conserved residue(s) required for the propagation of feature annotation.</text>
</comment>
<evidence type="ECO:0000256" key="2">
    <source>
        <dbReference type="ARBA" id="ARBA00004251"/>
    </source>
</evidence>
<keyword evidence="13 19" id="KW-1015">Disulfide bond</keyword>
<feature type="compositionally biased region" description="Basic and acidic residues" evidence="20">
    <location>
        <begin position="5130"/>
        <end position="5142"/>
    </location>
</feature>
<feature type="domain" description="Cadherin" evidence="24">
    <location>
        <begin position="3654"/>
        <end position="3761"/>
    </location>
</feature>
<dbReference type="InterPro" id="IPR050174">
    <property type="entry name" value="Protocadherin/Cadherin-CA"/>
</dbReference>
<evidence type="ECO:0000256" key="20">
    <source>
        <dbReference type="SAM" id="MobiDB-lite"/>
    </source>
</evidence>
<keyword evidence="9 18" id="KW-0106">Calcium</keyword>
<dbReference type="FunFam" id="2.60.120.200:FF:000263">
    <property type="entry name" value="Cadherin-related tumor suppressor"/>
    <property type="match status" value="1"/>
</dbReference>
<feature type="compositionally biased region" description="Low complexity" evidence="20">
    <location>
        <begin position="1178"/>
        <end position="1189"/>
    </location>
</feature>
<dbReference type="PANTHER" id="PTHR24028">
    <property type="entry name" value="CADHERIN-87A"/>
    <property type="match status" value="1"/>
</dbReference>
<feature type="compositionally biased region" description="Pro residues" evidence="20">
    <location>
        <begin position="4910"/>
        <end position="4924"/>
    </location>
</feature>
<feature type="compositionally biased region" description="Low complexity" evidence="20">
    <location>
        <begin position="4990"/>
        <end position="5004"/>
    </location>
</feature>
<dbReference type="Pfam" id="PF25374">
    <property type="entry name" value="Cadherin_FAT4_N"/>
    <property type="match status" value="1"/>
</dbReference>
<evidence type="ECO:0000256" key="17">
    <source>
        <dbReference type="ARBA" id="ARBA00079083"/>
    </source>
</evidence>
<feature type="domain" description="Cadherin" evidence="24">
    <location>
        <begin position="2273"/>
        <end position="2383"/>
    </location>
</feature>
<gene>
    <name evidence="25" type="ORF">AND_008152</name>
</gene>
<feature type="domain" description="Cadherin" evidence="24">
    <location>
        <begin position="3547"/>
        <end position="3653"/>
    </location>
</feature>
<dbReference type="PROSITE" id="PS50268">
    <property type="entry name" value="CADHERIN_2"/>
    <property type="match status" value="33"/>
</dbReference>
<dbReference type="STRING" id="43151.W5J9S7"/>
<evidence type="ECO:0000313" key="26">
    <source>
        <dbReference type="EnsemblMetazoa" id="ADAC008152-PA"/>
    </source>
</evidence>
<organism evidence="25">
    <name type="scientific">Anopheles darlingi</name>
    <name type="common">Mosquito</name>
    <dbReference type="NCBI Taxonomy" id="43151"/>
    <lineage>
        <taxon>Eukaryota</taxon>
        <taxon>Metazoa</taxon>
        <taxon>Ecdysozoa</taxon>
        <taxon>Arthropoda</taxon>
        <taxon>Hexapoda</taxon>
        <taxon>Insecta</taxon>
        <taxon>Pterygota</taxon>
        <taxon>Neoptera</taxon>
        <taxon>Endopterygota</taxon>
        <taxon>Diptera</taxon>
        <taxon>Nematocera</taxon>
        <taxon>Culicoidea</taxon>
        <taxon>Culicidae</taxon>
        <taxon>Anophelinae</taxon>
        <taxon>Anopheles</taxon>
    </lineage>
</organism>
<feature type="domain" description="Cadherin" evidence="24">
    <location>
        <begin position="502"/>
        <end position="606"/>
    </location>
</feature>
<evidence type="ECO:0000256" key="16">
    <source>
        <dbReference type="ARBA" id="ARBA00072299"/>
    </source>
</evidence>
<feature type="region of interest" description="Disordered" evidence="20">
    <location>
        <begin position="4969"/>
        <end position="5020"/>
    </location>
</feature>
<dbReference type="GO" id="GO:0042067">
    <property type="term" value="P:establishment of ommatidial planar polarity"/>
    <property type="evidence" value="ECO:0007669"/>
    <property type="project" value="UniProtKB-ARBA"/>
</dbReference>
<feature type="domain" description="Cadherin" evidence="24">
    <location>
        <begin position="1261"/>
        <end position="1366"/>
    </location>
</feature>
<feature type="domain" description="Cadherin" evidence="24">
    <location>
        <begin position="2165"/>
        <end position="2272"/>
    </location>
</feature>
<dbReference type="GO" id="GO:0090251">
    <property type="term" value="P:protein localization involved in establishment of planar polarity"/>
    <property type="evidence" value="ECO:0007669"/>
    <property type="project" value="UniProtKB-ARBA"/>
</dbReference>
<dbReference type="PANTHER" id="PTHR24028:SF321">
    <property type="entry name" value="CADHERIN RELATED 23"/>
    <property type="match status" value="1"/>
</dbReference>
<feature type="domain" description="Cadherin" evidence="24">
    <location>
        <begin position="1030"/>
        <end position="1134"/>
    </location>
</feature>
<feature type="domain" description="Cadherin" evidence="24">
    <location>
        <begin position="46"/>
        <end position="159"/>
    </location>
</feature>
<feature type="region of interest" description="Disordered" evidence="20">
    <location>
        <begin position="33"/>
        <end position="64"/>
    </location>
</feature>
<dbReference type="FunFam" id="2.60.120.200:FF:000207">
    <property type="entry name" value="Cadherin-related tumor suppressor"/>
    <property type="match status" value="1"/>
</dbReference>
<dbReference type="InterPro" id="IPR001791">
    <property type="entry name" value="Laminin_G"/>
</dbReference>
<feature type="transmembrane region" description="Helical" evidence="21">
    <location>
        <begin position="4645"/>
        <end position="4668"/>
    </location>
</feature>
<dbReference type="FunCoup" id="W5J9S7">
    <property type="interactions" value="145"/>
</dbReference>
<dbReference type="GO" id="GO:0007010">
    <property type="term" value="P:cytoskeleton organization"/>
    <property type="evidence" value="ECO:0007669"/>
    <property type="project" value="UniProtKB-ARBA"/>
</dbReference>
<keyword evidence="4 19" id="KW-0245">EGF-like domain</keyword>
<feature type="domain" description="Cadherin" evidence="24">
    <location>
        <begin position="1472"/>
        <end position="1582"/>
    </location>
</feature>
<dbReference type="FunFam" id="2.60.40.60:FF:000101">
    <property type="entry name" value="FAT atypical cadherin 4"/>
    <property type="match status" value="1"/>
</dbReference>
<dbReference type="InterPro" id="IPR000742">
    <property type="entry name" value="EGF"/>
</dbReference>
<dbReference type="FunFam" id="2.60.40.60:FF:000321">
    <property type="entry name" value="Cadherin-related tumor suppressor"/>
    <property type="match status" value="1"/>
</dbReference>
<dbReference type="EMBL" id="ADMH02001962">
    <property type="protein sequence ID" value="ETN60163.1"/>
    <property type="molecule type" value="Genomic_DNA"/>
</dbReference>
<dbReference type="FunFam" id="2.60.40.60:FF:000033">
    <property type="entry name" value="FAT atypical cadherin 1"/>
    <property type="match status" value="4"/>
</dbReference>
<feature type="domain" description="Cadherin" evidence="24">
    <location>
        <begin position="2059"/>
        <end position="2165"/>
    </location>
</feature>
<dbReference type="Pfam" id="PF00028">
    <property type="entry name" value="Cadherin"/>
    <property type="match status" value="33"/>
</dbReference>
<evidence type="ECO:0000259" key="23">
    <source>
        <dbReference type="PROSITE" id="PS50026"/>
    </source>
</evidence>
<feature type="disulfide bond" evidence="19">
    <location>
        <begin position="4018"/>
        <end position="4027"/>
    </location>
</feature>
<dbReference type="PROSITE" id="PS50026">
    <property type="entry name" value="EGF_3"/>
    <property type="match status" value="4"/>
</dbReference>
<feature type="domain" description="Cadherin" evidence="24">
    <location>
        <begin position="3441"/>
        <end position="3546"/>
    </location>
</feature>
<feature type="domain" description="Cadherin" evidence="24">
    <location>
        <begin position="2491"/>
        <end position="2595"/>
    </location>
</feature>
<feature type="domain" description="Cadherin" evidence="24">
    <location>
        <begin position="274"/>
        <end position="389"/>
    </location>
</feature>
<feature type="domain" description="Cadherin" evidence="24">
    <location>
        <begin position="1698"/>
        <end position="1854"/>
    </location>
</feature>
<dbReference type="FunFam" id="2.60.40.60:FF:000007">
    <property type="entry name" value="Protocadherin alpha 2"/>
    <property type="match status" value="1"/>
</dbReference>
<dbReference type="FunFam" id="2.60.40.60:FF:000020">
    <property type="entry name" value="Dachsous cadherin-related 1b"/>
    <property type="match status" value="2"/>
</dbReference>
<feature type="region of interest" description="Disordered" evidence="20">
    <location>
        <begin position="1787"/>
        <end position="1814"/>
    </location>
</feature>
<dbReference type="SMART" id="SM00112">
    <property type="entry name" value="CA"/>
    <property type="match status" value="34"/>
</dbReference>
<feature type="compositionally biased region" description="Polar residues" evidence="20">
    <location>
        <begin position="5081"/>
        <end position="5117"/>
    </location>
</feature>
<feature type="domain" description="Cadherin" evidence="24">
    <location>
        <begin position="395"/>
        <end position="501"/>
    </location>
</feature>
<dbReference type="FunFam" id="2.60.40.60:FF:000039">
    <property type="entry name" value="FAT atypical cadherin 3"/>
    <property type="match status" value="1"/>
</dbReference>
<name>W5J9S7_ANODA</name>
<evidence type="ECO:0000256" key="19">
    <source>
        <dbReference type="PROSITE-ProRule" id="PRU00076"/>
    </source>
</evidence>
<dbReference type="GO" id="GO:0022603">
    <property type="term" value="P:regulation of anatomical structure morphogenesis"/>
    <property type="evidence" value="ECO:0007669"/>
    <property type="project" value="UniProtKB-ARBA"/>
</dbReference>
<evidence type="ECO:0000256" key="8">
    <source>
        <dbReference type="ARBA" id="ARBA00022737"/>
    </source>
</evidence>
<dbReference type="GO" id="GO:0048589">
    <property type="term" value="P:developmental growth"/>
    <property type="evidence" value="ECO:0007669"/>
    <property type="project" value="UniProtKB-ARBA"/>
</dbReference>
<dbReference type="FunFam" id="2.60.40.60:FF:000118">
    <property type="entry name" value="protocadherin Fat 4"/>
    <property type="match status" value="1"/>
</dbReference>
<keyword evidence="10" id="KW-0130">Cell adhesion</keyword>
<evidence type="ECO:0000256" key="18">
    <source>
        <dbReference type="PROSITE-ProRule" id="PRU00043"/>
    </source>
</evidence>
<dbReference type="CDD" id="cd00054">
    <property type="entry name" value="EGF_CA"/>
    <property type="match status" value="3"/>
</dbReference>
<feature type="disulfide bond" evidence="19">
    <location>
        <begin position="4097"/>
        <end position="4106"/>
    </location>
</feature>
<feature type="region of interest" description="Disordered" evidence="20">
    <location>
        <begin position="4778"/>
        <end position="4797"/>
    </location>
</feature>
<dbReference type="GO" id="GO:0001737">
    <property type="term" value="P:establishment of imaginal disc-derived wing hair orientation"/>
    <property type="evidence" value="ECO:0007669"/>
    <property type="project" value="UniProtKB-ARBA"/>
</dbReference>
<dbReference type="GO" id="GO:0016477">
    <property type="term" value="P:cell migration"/>
    <property type="evidence" value="ECO:0007669"/>
    <property type="project" value="UniProtKB-ARBA"/>
</dbReference>
<evidence type="ECO:0000256" key="7">
    <source>
        <dbReference type="ARBA" id="ARBA00022729"/>
    </source>
</evidence>
<feature type="domain" description="Cadherin" evidence="24">
    <location>
        <begin position="2706"/>
        <end position="2811"/>
    </location>
</feature>
<keyword evidence="11 21" id="KW-1133">Transmembrane helix</keyword>
<feature type="domain" description="Cadherin" evidence="24">
    <location>
        <begin position="1599"/>
        <end position="1697"/>
    </location>
</feature>
<keyword evidence="7" id="KW-0732">Signal</keyword>
<dbReference type="FunFam" id="2.10.25.10:FF:000594">
    <property type="entry name" value="cadherin-related tumor suppressor"/>
    <property type="match status" value="1"/>
</dbReference>
<dbReference type="Gene3D" id="2.10.25.10">
    <property type="entry name" value="Laminin"/>
    <property type="match status" value="4"/>
</dbReference>
<dbReference type="FunFam" id="2.10.25.10:FF:000709">
    <property type="entry name" value="Protocadherin Fat 4"/>
    <property type="match status" value="1"/>
</dbReference>
<reference evidence="25 27" key="1">
    <citation type="journal article" date="2010" name="BMC Genomics">
        <title>Combination of measures distinguishes pre-miRNAs from other stem-loops in the genome of the newly sequenced Anopheles darlingi.</title>
        <authorList>
            <person name="Mendes N.D."/>
            <person name="Freitas A.T."/>
            <person name="Vasconcelos A.T."/>
            <person name="Sagot M.F."/>
        </authorList>
    </citation>
    <scope>NUCLEOTIDE SEQUENCE</scope>
</reference>
<dbReference type="GO" id="GO:0016339">
    <property type="term" value="P:calcium-dependent cell-cell adhesion via plasma membrane cell adhesion molecules"/>
    <property type="evidence" value="ECO:0007669"/>
    <property type="project" value="UniProtKB-ARBA"/>
</dbReference>
<feature type="domain" description="Cadherin" evidence="24">
    <location>
        <begin position="2384"/>
        <end position="2490"/>
    </location>
</feature>
<reference evidence="25" key="2">
    <citation type="submission" date="2010-05" db="EMBL/GenBank/DDBJ databases">
        <authorList>
            <person name="Almeida L.G."/>
            <person name="Nicolas M.F."/>
            <person name="Souza R.C."/>
            <person name="Vasconcelos A.T.R."/>
        </authorList>
    </citation>
    <scope>NUCLEOTIDE SEQUENCE</scope>
</reference>
<sequence>MRLQRCKQDGGLGLDLDLGLDLNLDHVTAIEQIGAHSPGPGPGPGPGVVIARRRSSSGDGAMQSRAVETRVQFNIFENEPRGTVVGYIPTKPGFTYRFNEPPRDFVLDASTGEIKTNAVLDREAIRNDRYDLVILSSQPTYPIEVRITVIDVNDNAPEFPEPTIAVSFSESAITGTRLLLDAATDRDTGENGVTDDYQIVDGNHDDKFRLAVTTSPNGDVYYLHLETTGKLDRETRGFYALNISAKDGGSPARYGYLQVNVTILDVNDNPPIFDHSDYIVSLNESVLPGTPVLQVMASDNDLGDNSKITYYLADSETQFTVDPETGVIATTEQLTCPHQNCQSLSRPDGTCPKSCVFTVFARDHGTPRQDGRTYVTVNLVDTNDHDPVIRFQYFPPTGSFATVDENAANSSVVAAVSVVDMDEGLNGDTSLKIIAGNDLQHFRLEKSPSFYIVRVNGVLDREEIGKYNLTVVAIDRGTPPRSATAHLIIHVNDVNDHEPVFEKSEYSAVLSELAPPGTYVASITASDEDTGVNAQIFYDFVSGNREQWFRIDPTSGLITTQAALDREVHGHIELSISARDGGPNPKWAHTQLKVTILDENDEAPRFAQSQLNVTLNENAKVNTVVVSLTAVDHDQGTNGSITYALHPSVEKSYPGVLAIDPVSGQLTTRMALDRERVAAYDIQIVARDHGSPPQSSTATVHLRVEDANDNSPVMYPRQYFVPLAEDTPIGSRIVQVTATDRDEGENAVITYEIVSGTDQEGLVAIDASTGVMTLRGNLQKSSKPIHKITVSCSDRGGRRAEQNAIVEIIKESIVEELSFEAPRYEFRLPEDNGFERSRQSNREVGVVRVKAAATGRTVEYSIVRGDPIDNFRIHERTGVISTARHIDREQMASFGLTVSGRNGLAYGETLVNVTIVDLNDNAPVFLYDHDEIRLLENTAVGQEVYVARAKDADSGLNSKVTFGLTSNPEGLFRIAETTGVLYLNRSIFVDPGTVLSLEISATDGGSPPLASRSTVQVIVEDVNDHTPVFDHTSYETSLLESMPVNFRFFALAASDADTGANGKISYSIVEGNVDSKFGIFPDGFLYVRSALDREERDYYSLTVSCQDEGQPVARSSSVPVIVHVIDENDNAPEFTNSTFVFSVPENEPPETFVGKLMAHDRDIGRNAELIYTLAHGSGSTGSSTSAGNSKQPDHEDFTIDSRNGFIRTRRPFDREALVQATGQDYLMLEATVSDNGAVRLRDRVKIKVFITDVNDNAPQFVRAPYRVQISEGSSIGTQLVRVYTNDADVGLNGDVFYYIADGNQDERFAIDDSTGQIMLAQSLDRETTPFYRLTIVAHDASMQNRLSASTTVTIEVLDENDDAPEFTQTLSQISIIETTPIGMELIRFRATDNDLGANAQITFSIAAGNRRDTFAIDPLSGALYLHKQLDYEDTQAYSLNISAADGGNPRLATTILFVVNVIDSNDNPPSFPNTAIVRQIREGIPLHTPIVTVTAEDPDSGDNGKVTYEIAHQDPDNRVRHFGINPATGVIHTLHAIDREAIDTYRLTVVATDQHPDPGQRLSAEKLVTVIVEDVNDNAPVFVSMNAAILPLKDVRLGISDNGPSATIMHVHAEDADSSSNGLVTYEMIGGNTDLFQLHRTTGAITLRRPIAKPDIRYQLSVRATDEAVQSERKSSDAYLTILTSSMTTAPGNGPVFAKKDLSGSVSENEPIGTSILTVSAYLNSVSDIEYYVTNVTGGGRQVKRLFDIDTKLGILSTAAELDRESGIEHYDVEVYAIAVGGIPRTTSTRSSLTGGDGDDGDDHDDGDDDDDGDGGDGVCWCWGPRLLSDRADITLKLKIRVNVLDKNDSPPKFHNLPMVFSVSEDMAVGQTVARITATDPDTIGKLEYTLLKGDTTKFALERETGLLKLRDTLDRESVSSYRLTVSVTDGIQSTETTITVQVTDTNDNPPVFAEPAYSFDIPENAQRGYHVGVIQATDPDIGTNAAVTYTVISDWANDVFSLNPQTGIFTLTARLDYEEVQHYILVVQAQDNGFPSLSSTLTVYCNVIDLNDNAPIFDPMSYSNEIFENAPINSPVVTVSATDIDSGANGRVEYSITAGDEKEDFQIMSNGTIRTRRMLDRETKGTYNLVITAQDCAKEPEKRLSSTVQVSISLKDVNDLAPEFVSPNETSVAENIPINTVIMAIKAVDRDEGRNGYVEYQLDERSKDGTVVPFAVGPADGLLRVSGSLDREIKAAYDLQVVAKDRGDPSKSTQSRIRINVLDENDNSPIFDPKQYSAAIAENASIGASVLQVSATDIDEGANGRIRFSIAAGDDNRDFTISEDSGVVRVAKNLNFERKSLYTITVRAEDCAGDTDGGAEVRFDTARLSITITDINDNPPTFLDSPYLAYIMENVIPPNGGYVITVRAYDADSPPFNSQVRYFLKEGDTDYFKINASTGEISLLRALDRELQEEYILTLVAMDTGSPPLTGTGTVRVVVQDTNDHSPEFERQSYYAVVPENQPIGTKVVWPRATDKDAGANARIVYRLVGEHADRFRLDAVSGEITTGAMLDREDVPIYQFTLMAGDSSPTEPRATAVNLTIVVQDLNDNSPAFGASTFHVTIPDRIKPGQFVFGAKAIDRDEGINSRILYAITGKDAAKFRINEHTGVIEAAVELSTPVSGSNPADLVYRLTIVANDQGYEPRSVSCELAISLKSAHLFPVFSYPSETQFVLPEDISDGKMVTKLAATSPKKGAIGNIRYAIAGGNIGEALRINANSGEVTVNRGGLDYERNQQYEVWIEAADSDRPSLRSVLQLIVNVTDANDNAPVMDQQVYVAEVMEEESPSQLIAKVSATDADSDENGQITYHLRDDFEAFEINTDTGEIYTTVRLDREEMAFYTLTVDAVDQGVPQLTGSAAVLVNVLDKNDNPPKFTRLFSVNVTENAEIGQFVIKITSSDSDVGINANATYIFTENIGNKFSIDSTTGNVTVAGHLDRELQDEFILKVAAVDGAWRTETPLTITIQDQNDNAPEFEHSYYSFNFPELQKPIQFVGQVIATDRDKQGPNSVISYSLQQPSDMFSIDPATGELFSKRRIHYKHTQMFPSPENMFSLTVLATDNGKPPMYTECLVNVNIVDANNNPPVFSQTSYLAPAPKGATVGQRILQLIAKDELDFGVNAEIEYQVMGGNGSSRFAVNKLDGWVVVSGMLNETPGTVYTLNVRAVDRGVPPQQDEVTVTIIVTGVNNFAPVFQSPSYQVIVPENEPVGSTILTVSAPDNDDGPNGMVHYSILAGNERNDFSVHTVTGAIVIRQPLDYDLVQLYQLNISAEDLGYKSKKSIALVTITLTDINDNAPYFNQSLYNAYIAENSPASSFVYRALAHDRDSPKNAIIVYSITGGTGKELFTIEPGTGVISSRTTFDYEEQDRYTLIVGAANPDSVMRNETKVIVHITGVNEYYPKFVQPVFHFDVSESAEIGSSVGSIQATDKDAGEDGKVYYLLVGSSNDKGFSIHADTGVIVVSRNLDRETQSRVVLTVLAKNYGGIRGNDTDEAQVIISIQDGNDPPEFLLDLYETTISEGDPPGTKVPVTVKAIDKDVRPQNNQFSYSIIGGNNDHSFKIDPQSGQIETARLLDREKIPVHKLIVGAIDTGVPPQTGTTLVQITLSDINDNGPTFEANDTIGSVLENEPPNTVVMTLSASDPDLPPNGAPFTYHLVGGRHKSFFTLEKHTGVLRTVRSIDRETTAQLELLVEVEDNGSPRMRTQHTILVNVIDQNDSPSTPRIAHVLVYVFNGIPRGDIANVHPNDPDLNSDYRCKIVSDLNKQPVTAFTISSGCLLRPTSAATVATSVSGQPGGGGGAAAGYTFLVSGNDGKHSDVISTVSVEFLHFDNSTVESSITIALANVSSGVFLANYYRNFVDIAKSAIEPADELLLYSLADVEKSLHITIAIRSAATKGYRPRQYVIGRLQRKLEAINQLLVGAGGTGANAVVIGYVPCRPDTCENGGSCNSRIQVHDQNHITDSPSLIFTSPLVRNDFSCRCLDGYTGARCDKRQDPCSPNPCHAGGQCRRQGYDFQCSCPTNREGKYCQLERGDICSSGPCKNGGSCRESSDGSSFFCLCRPGYRGNQCETVADSCRPNPCLYGGQCVSLKPGYKCSCVDGRYGRHCEKTTFGFRELSYMAFPALDSATNDISVIFATTKPDALLVYNYGIQSGGRSDFVAMEVVNGRAVFSFGGARTAITSLVVGAPSSLSNGDWHKITATRNGRVMSLTVSKCTDNGDYCDDCRPGDSACYADDTGPTGTLNFNNHYLLVGGLMAADPVLERPGQVHSDDLVGCVHSVSINGRALNLSHPIKSYGIERTCQRRSNGGGGPCSLGLPDDPAQPLCGAYGQCMDRWNTALCRCGDAILSPDCYSSLEPYSLQDGAFIEYKISEKHKRMQLLENIYSGRGNIWSYDVTRNKRYSIGQPLTENMSTLTIAEDPPKYMSILFKTNKENGLLIYAATNKHFTSIELKQGRLSYTSNQTSYVNVSSYPHDSAGGNSGGSSDGRSLADGRWHNVTIHSHNRVLQVLVDGRNVVSDLDASGVHDFLDPYLTVLSIGNVRRESFVGDAMPAYFQGCLANFTINGEIQPFNGSGSIFQTVVHHGAGVLQGCAWDVLGTAQVTNPLNIGITLVIVFFVMLLIGIFISFLVVRCRKQHKEKSGALVGGHSSVGLHSSKQQNGGATMLGSVGLVPNVGSGGNGPGGAGGAGGVGAMHGDGQGRSLHVNDLSIVGYHTENGADMLRGVGGHHLVGPELISKKYKERDLNSGEPQRPQRPDIIEREVVSKSPPLREDHHPPLPPPSQSHHAHDHTNPSMDLGSEYPEHYDLENASSIAPSDIDIVYHYKGYREAGGVRKYKATPPPVATYTHHKHQTSAAQQQQHRHSPHHAGPYAPRVPPQASQPPPSNPTPRQHQSTPLARLSPSSELSSQQPRILTLHDISGKPLQSALLATTSSSGGVGKDALHSNSERSLNSPVMSQLSGQSSSASRKNPGGPSQPSNVNSVVVPVVGPMGLTAEEIERLNSRPRTSSLVSTLDAVSSSSEAPRGVPAPHLTHMHHSPAVDAHSSTSTDESGNDSFTCSEIEYDNNSLNGDTSATISTGNNNNNNNKYHGKSARDDTSNGKLGRDVGGNVGGPGSGKPGPPHLPPASSYDGFDSSFRGSLSTLVASDDDLSSHMVGIYRQPNGGGTSPQSATGWDYLLNWGPNFESLMGVFKDIAELPDTVNHGRVPSSLRIPTGVQKPPEEYV</sequence>
<feature type="disulfide bond" evidence="19">
    <location>
        <begin position="4135"/>
        <end position="4144"/>
    </location>
</feature>
<evidence type="ECO:0000313" key="27">
    <source>
        <dbReference type="Proteomes" id="UP000000673"/>
    </source>
</evidence>
<keyword evidence="8" id="KW-0677">Repeat</keyword>
<dbReference type="FunFam" id="2.60.40.60:FF:000143">
    <property type="entry name" value="FAT atypical cadherin 4"/>
    <property type="match status" value="1"/>
</dbReference>
<dbReference type="InterPro" id="IPR001881">
    <property type="entry name" value="EGF-like_Ca-bd_dom"/>
</dbReference>
<dbReference type="PROSITE" id="PS01186">
    <property type="entry name" value="EGF_2"/>
    <property type="match status" value="2"/>
</dbReference>
<dbReference type="PROSITE" id="PS00022">
    <property type="entry name" value="EGF_1"/>
    <property type="match status" value="4"/>
</dbReference>
<dbReference type="GO" id="GO:0048638">
    <property type="term" value="P:regulation of developmental growth"/>
    <property type="evidence" value="ECO:0007669"/>
    <property type="project" value="UniProtKB-ARBA"/>
</dbReference>
<comment type="subcellular location">
    <subcellularLocation>
        <location evidence="1">Apical cell membrane</location>
    </subcellularLocation>
    <subcellularLocation>
        <location evidence="2">Cell membrane</location>
        <topology evidence="2">Single-pass type I membrane protein</topology>
    </subcellularLocation>
</comment>
<feature type="domain" description="Cadherin" evidence="24">
    <location>
        <begin position="2596"/>
        <end position="2704"/>
    </location>
</feature>
<dbReference type="VEuPathDB" id="VectorBase:ADAC008152"/>
<dbReference type="SUPFAM" id="SSF49313">
    <property type="entry name" value="Cadherin-like"/>
    <property type="match status" value="34"/>
</dbReference>
<dbReference type="GO" id="GO:0005509">
    <property type="term" value="F:calcium ion binding"/>
    <property type="evidence" value="ECO:0007669"/>
    <property type="project" value="UniProtKB-UniRule"/>
</dbReference>
<feature type="domain" description="Cadherin" evidence="24">
    <location>
        <begin position="3232"/>
        <end position="3336"/>
    </location>
</feature>
<dbReference type="VEuPathDB" id="VectorBase:ADAR2_006663"/>
<feature type="disulfide bond" evidence="19">
    <location>
        <begin position="4078"/>
        <end position="4095"/>
    </location>
</feature>
<feature type="compositionally biased region" description="Polar residues" evidence="20">
    <location>
        <begin position="5041"/>
        <end position="5059"/>
    </location>
</feature>
<dbReference type="FunFam" id="2.60.40.60:FF:000116">
    <property type="entry name" value="Dachsous cadherin-related 2"/>
    <property type="match status" value="1"/>
</dbReference>
<dbReference type="OMA" id="AGGMRKY"/>
<evidence type="ECO:0000256" key="14">
    <source>
        <dbReference type="ARBA" id="ARBA00023180"/>
    </source>
</evidence>
<dbReference type="FunFam" id="2.60.40.60:FF:000131">
    <property type="entry name" value="FAT atypical cadherin 4"/>
    <property type="match status" value="1"/>
</dbReference>
<protein>
    <recommendedName>
        <fullName evidence="16">Protocadherin-16</fullName>
    </recommendedName>
    <alternativeName>
        <fullName evidence="17">Protein dachsous homolog 1</fullName>
    </alternativeName>
</protein>
<keyword evidence="6 21" id="KW-0812">Transmembrane</keyword>
<dbReference type="FunFam" id="2.60.40.60:FF:000024">
    <property type="entry name" value="FAT atypical cadherin 3"/>
    <property type="match status" value="2"/>
</dbReference>
<dbReference type="GO" id="GO:0051239">
    <property type="term" value="P:regulation of multicellular organismal process"/>
    <property type="evidence" value="ECO:0007669"/>
    <property type="project" value="UniProtKB-ARBA"/>
</dbReference>
<evidence type="ECO:0000256" key="11">
    <source>
        <dbReference type="ARBA" id="ARBA00022989"/>
    </source>
</evidence>
<dbReference type="FunFam" id="2.60.40.60:FF:000032">
    <property type="entry name" value="FAT atypical cadherin 1"/>
    <property type="match status" value="1"/>
</dbReference>
<dbReference type="SMART" id="SM00282">
    <property type="entry name" value="LamG"/>
    <property type="match status" value="2"/>
</dbReference>
<dbReference type="InterPro" id="IPR015919">
    <property type="entry name" value="Cadherin-like_sf"/>
</dbReference>
<feature type="domain" description="Laminin G" evidence="22">
    <location>
        <begin position="4436"/>
        <end position="4629"/>
    </location>
</feature>
<dbReference type="FunFam" id="2.60.40.60:FF:000106">
    <property type="entry name" value="FAT atypical cadherin 4"/>
    <property type="match status" value="1"/>
</dbReference>
<reference evidence="26" key="4">
    <citation type="submission" date="2015-06" db="UniProtKB">
        <authorList>
            <consortium name="EnsemblMetazoa"/>
        </authorList>
    </citation>
    <scope>IDENTIFICATION</scope>
</reference>
<dbReference type="GO" id="GO:0035159">
    <property type="term" value="P:regulation of tube length, open tracheal system"/>
    <property type="evidence" value="ECO:0007669"/>
    <property type="project" value="UniProtKB-ARBA"/>
</dbReference>
<dbReference type="InterPro" id="IPR002126">
    <property type="entry name" value="Cadherin-like_dom"/>
</dbReference>
<evidence type="ECO:0000256" key="4">
    <source>
        <dbReference type="ARBA" id="ARBA00022536"/>
    </source>
</evidence>
<evidence type="ECO:0000256" key="12">
    <source>
        <dbReference type="ARBA" id="ARBA00023136"/>
    </source>
</evidence>
<dbReference type="HOGENOM" id="CLU_000042_1_0_1"/>
<dbReference type="FunFam" id="2.60.40.60:FF:000035">
    <property type="entry name" value="Protocadherin Fat 3"/>
    <property type="match status" value="1"/>
</dbReference>
<evidence type="ECO:0000256" key="1">
    <source>
        <dbReference type="ARBA" id="ARBA00004221"/>
    </source>
</evidence>
<dbReference type="eggNOG" id="KOG1219">
    <property type="taxonomic scope" value="Eukaryota"/>
</dbReference>
<accession>W5J9S7</accession>
<dbReference type="Pfam" id="PF00054">
    <property type="entry name" value="Laminin_G_1"/>
    <property type="match status" value="1"/>
</dbReference>
<feature type="compositionally biased region" description="Acidic residues" evidence="20">
    <location>
        <begin position="1797"/>
        <end position="1814"/>
    </location>
</feature>
<feature type="domain" description="Cadherin" evidence="24">
    <location>
        <begin position="3337"/>
        <end position="3440"/>
    </location>
</feature>
<dbReference type="InterPro" id="IPR013320">
    <property type="entry name" value="ConA-like_dom_sf"/>
</dbReference>
<dbReference type="Pfam" id="PF00008">
    <property type="entry name" value="EGF"/>
    <property type="match status" value="2"/>
</dbReference>
<dbReference type="FunFam" id="2.60.40.60:FF:000340">
    <property type="entry name" value="Protocadherin Fat 4"/>
    <property type="match status" value="1"/>
</dbReference>
<dbReference type="CDD" id="cd11304">
    <property type="entry name" value="Cadherin_repeat"/>
    <property type="match status" value="34"/>
</dbReference>
<feature type="domain" description="Cadherin" evidence="24">
    <location>
        <begin position="3126"/>
        <end position="3231"/>
    </location>
</feature>
<dbReference type="Pfam" id="PF02210">
    <property type="entry name" value="Laminin_G_2"/>
    <property type="match status" value="1"/>
</dbReference>
<feature type="disulfide bond" evidence="19">
    <location>
        <begin position="4056"/>
        <end position="4065"/>
    </location>
</feature>
<feature type="region of interest" description="Disordered" evidence="20">
    <location>
        <begin position="4805"/>
        <end position="4839"/>
    </location>
</feature>
<keyword evidence="3" id="KW-1003">Cell membrane</keyword>
<evidence type="ECO:0000256" key="21">
    <source>
        <dbReference type="SAM" id="Phobius"/>
    </source>
</evidence>
<dbReference type="Gene3D" id="2.60.120.200">
    <property type="match status" value="2"/>
</dbReference>
<dbReference type="SMART" id="SM00181">
    <property type="entry name" value="EGF"/>
    <property type="match status" value="4"/>
</dbReference>
<evidence type="ECO:0000256" key="3">
    <source>
        <dbReference type="ARBA" id="ARBA00022475"/>
    </source>
</evidence>
<dbReference type="SMART" id="SM00179">
    <property type="entry name" value="EGF_CA"/>
    <property type="match status" value="3"/>
</dbReference>
<keyword evidence="12 21" id="KW-0472">Membrane</keyword>
<keyword evidence="5" id="KW-0597">Phosphoprotein</keyword>
<feature type="compositionally biased region" description="Low complexity" evidence="20">
    <location>
        <begin position="4936"/>
        <end position="4948"/>
    </location>
</feature>
<feature type="domain" description="EGF-like" evidence="23">
    <location>
        <begin position="4109"/>
        <end position="4145"/>
    </location>
</feature>
<dbReference type="FunFam" id="2.60.40.60:FF:000134">
    <property type="entry name" value="protocadherin Fat 4"/>
    <property type="match status" value="1"/>
</dbReference>
<feature type="domain" description="Cadherin" evidence="24">
    <location>
        <begin position="1135"/>
        <end position="1260"/>
    </location>
</feature>
<feature type="domain" description="EGF-like" evidence="23">
    <location>
        <begin position="4030"/>
        <end position="4066"/>
    </location>
</feature>
<dbReference type="PRINTS" id="PR00205">
    <property type="entry name" value="CADHERIN"/>
</dbReference>
<dbReference type="FunFam" id="2.60.40.60:FF:000080">
    <property type="entry name" value="FAT atypical cadherin 1"/>
    <property type="match status" value="2"/>
</dbReference>
<evidence type="ECO:0000256" key="9">
    <source>
        <dbReference type="ARBA" id="ARBA00022837"/>
    </source>
</evidence>
<dbReference type="GO" id="GO:0016324">
    <property type="term" value="C:apical plasma membrane"/>
    <property type="evidence" value="ECO:0007669"/>
    <property type="project" value="UniProtKB-SubCell"/>
</dbReference>
<dbReference type="FunFam" id="2.60.40.60:FF:000154">
    <property type="entry name" value="FAT atypical cadherin 4"/>
    <property type="match status" value="1"/>
</dbReference>
<feature type="domain" description="Cadherin" evidence="24">
    <location>
        <begin position="160"/>
        <end position="273"/>
    </location>
</feature>
<evidence type="ECO:0000259" key="22">
    <source>
        <dbReference type="PROSITE" id="PS50025"/>
    </source>
</evidence>
<dbReference type="GO" id="GO:0050839">
    <property type="term" value="F:cell adhesion molecule binding"/>
    <property type="evidence" value="ECO:0007669"/>
    <property type="project" value="UniProtKB-ARBA"/>
</dbReference>
<dbReference type="Gene3D" id="2.60.40.60">
    <property type="entry name" value="Cadherins"/>
    <property type="match status" value="34"/>
</dbReference>
<evidence type="ECO:0000256" key="15">
    <source>
        <dbReference type="ARBA" id="ARBA00062150"/>
    </source>
</evidence>
<feature type="domain" description="EGF-like" evidence="23">
    <location>
        <begin position="3970"/>
        <end position="4028"/>
    </location>
</feature>
<feature type="region of interest" description="Disordered" evidence="20">
    <location>
        <begin position="4870"/>
        <end position="4948"/>
    </location>
</feature>
<dbReference type="SUPFAM" id="SSF49899">
    <property type="entry name" value="Concanavalin A-like lectins/glucanases"/>
    <property type="match status" value="2"/>
</dbReference>
<comment type="subunit">
    <text evidence="15">Heterophilic interaction with FAT4; this interaction affects their respective protein levels.</text>
</comment>
<feature type="domain" description="Cadherin" evidence="24">
    <location>
        <begin position="1954"/>
        <end position="2058"/>
    </location>
</feature>
<evidence type="ECO:0000256" key="10">
    <source>
        <dbReference type="ARBA" id="ARBA00022889"/>
    </source>
</evidence>
<dbReference type="FunFam" id="2.60.40.60:FF:000286">
    <property type="entry name" value="Cadherin-related tumor suppressor"/>
    <property type="match status" value="1"/>
</dbReference>
<dbReference type="FunFam" id="2.60.40.60:FF:000013">
    <property type="entry name" value="Cadherin EGF LAG seven-pass G-type receptor"/>
    <property type="match status" value="2"/>
</dbReference>
<dbReference type="PROSITE" id="PS00232">
    <property type="entry name" value="CADHERIN_1"/>
    <property type="match status" value="16"/>
</dbReference>
<dbReference type="FunFam" id="2.10.25.10:FF:000592">
    <property type="entry name" value="Cadherin-related tumor suppressor"/>
    <property type="match status" value="1"/>
</dbReference>
<evidence type="ECO:0000256" key="13">
    <source>
        <dbReference type="ARBA" id="ARBA00023157"/>
    </source>
</evidence>
<dbReference type="PROSITE" id="PS50025">
    <property type="entry name" value="LAM_G_DOMAIN"/>
    <property type="match status" value="2"/>
</dbReference>
<feature type="compositionally biased region" description="Gly residues" evidence="20">
    <location>
        <begin position="5143"/>
        <end position="5155"/>
    </location>
</feature>
<dbReference type="FunFam" id="2.60.40.60:FF:000029">
    <property type="entry name" value="Cadherin EGF LAG seven-pass G-type receptor 3"/>
    <property type="match status" value="1"/>
</dbReference>
<dbReference type="GO" id="GO:0035332">
    <property type="term" value="P:positive regulation of hippo signaling"/>
    <property type="evidence" value="ECO:0007669"/>
    <property type="project" value="UniProtKB-ARBA"/>
</dbReference>
<dbReference type="GO" id="GO:0007156">
    <property type="term" value="P:homophilic cell adhesion via plasma membrane adhesion molecules"/>
    <property type="evidence" value="ECO:0007669"/>
    <property type="project" value="InterPro"/>
</dbReference>
<reference evidence="25" key="3">
    <citation type="journal article" date="2013" name="Nucleic Acids Res.">
        <title>The genome of Anopheles darlingi, the main neotropical malaria vector.</title>
        <authorList>
            <person name="Marinotti O."/>
            <person name="Cerqueira G.C."/>
            <person name="de Almeida L.G."/>
            <person name="Ferro M.I."/>
            <person name="Loreto E.L."/>
            <person name="Zaha A."/>
            <person name="Teixeira S.M."/>
            <person name="Wespiser A.R."/>
            <person name="Almeida E Silva A."/>
            <person name="Schlindwein A.D."/>
            <person name="Pacheco A.C."/>
            <person name="Silva A.L."/>
            <person name="Graveley B.R."/>
            <person name="Walenz B.P."/>
            <person name="Lima Bde A."/>
            <person name="Ribeiro C.A."/>
            <person name="Nunes-Silva C.G."/>
            <person name="de Carvalho C.R."/>
            <person name="Soares C.M."/>
            <person name="de Menezes C.B."/>
            <person name="Matiolli C."/>
            <person name="Caffrey D."/>
            <person name="Araujo D.A."/>
            <person name="de Oliveira D.M."/>
            <person name="Golenbock D."/>
            <person name="Grisard E.C."/>
            <person name="Fantinatti-Garboggini F."/>
            <person name="de Carvalho F.M."/>
            <person name="Barcellos F.G."/>
            <person name="Prosdocimi F."/>
            <person name="May G."/>
            <person name="Azevedo Junior G.M."/>
            <person name="Guimaraes G.M."/>
            <person name="Goldman G.H."/>
            <person name="Padilha I.Q."/>
            <person name="Batista Jda S."/>
            <person name="Ferro J.A."/>
            <person name="Ribeiro J.M."/>
            <person name="Fietto J.L."/>
            <person name="Dabbas K.M."/>
            <person name="Cerdeira L."/>
            <person name="Agnez-Lima L.F."/>
            <person name="Brocchi M."/>
            <person name="de Carvalho M.O."/>
            <person name="Teixeira Mde M."/>
            <person name="Diniz Maia Mde M."/>
            <person name="Goldman M.H."/>
            <person name="Cruz Schneider M.P."/>
            <person name="Felipe M.S."/>
            <person name="Hungria M."/>
            <person name="Nicolas M.F."/>
            <person name="Pereira M."/>
            <person name="Montes M.A."/>
            <person name="Cantao M.E."/>
            <person name="Vincentz M."/>
            <person name="Rafael M.S."/>
            <person name="Silverman N."/>
            <person name="Stoco P.H."/>
            <person name="Souza R.C."/>
            <person name="Vicentini R."/>
            <person name="Gazzinelli R.T."/>
            <person name="Neves Rde O."/>
            <person name="Silva R."/>
            <person name="Astolfi-Filho S."/>
            <person name="Maciel T.E."/>
            <person name="Urmenyi T.P."/>
            <person name="Tadei W.P."/>
            <person name="Camargo E.P."/>
            <person name="de Vasconcelos A.T."/>
        </authorList>
    </citation>
    <scope>NUCLEOTIDE SEQUENCE</scope>
</reference>
<dbReference type="EnsemblMetazoa" id="ADAC008152-RA">
    <property type="protein sequence ID" value="ADAC008152-PA"/>
    <property type="gene ID" value="ADAC008152"/>
</dbReference>
<dbReference type="CDD" id="cd00110">
    <property type="entry name" value="LamG"/>
    <property type="match status" value="2"/>
</dbReference>
<feature type="domain" description="Cadherin" evidence="24">
    <location>
        <begin position="607"/>
        <end position="714"/>
    </location>
</feature>
<dbReference type="Proteomes" id="UP000000673">
    <property type="component" value="Unassembled WGS sequence"/>
</dbReference>
<feature type="domain" description="Cadherin" evidence="24">
    <location>
        <begin position="926"/>
        <end position="1029"/>
    </location>
</feature>
<keyword evidence="27" id="KW-1185">Reference proteome</keyword>
<feature type="region of interest" description="Disordered" evidence="20">
    <location>
        <begin position="5035"/>
        <end position="5169"/>
    </location>
</feature>
<dbReference type="FunFam" id="2.60.40.60:FF:000329">
    <property type="entry name" value="Cadherin-related tumor suppressor"/>
    <property type="match status" value="1"/>
</dbReference>
<feature type="region of interest" description="Disordered" evidence="20">
    <location>
        <begin position="1178"/>
        <end position="1198"/>
    </location>
</feature>
<feature type="domain" description="EGF-like" evidence="23">
    <location>
        <begin position="4069"/>
        <end position="4107"/>
    </location>
</feature>
<dbReference type="GO" id="GO:0016327">
    <property type="term" value="C:apicolateral plasma membrane"/>
    <property type="evidence" value="ECO:0007669"/>
    <property type="project" value="UniProtKB-ARBA"/>
</dbReference>
<feature type="domain" description="Cadherin" evidence="24">
    <location>
        <begin position="2812"/>
        <end position="2914"/>
    </location>
</feature>
<keyword evidence="14" id="KW-0325">Glycoprotein</keyword>
<feature type="domain" description="Cadherin" evidence="24">
    <location>
        <begin position="715"/>
        <end position="925"/>
    </location>
</feature>
<dbReference type="FunFam" id="2.60.40.60:FF:000081">
    <property type="entry name" value="protocadherin Fat 4"/>
    <property type="match status" value="1"/>
</dbReference>
<feature type="domain" description="Cadherin" evidence="24">
    <location>
        <begin position="1855"/>
        <end position="1953"/>
    </location>
</feature>
<evidence type="ECO:0000256" key="5">
    <source>
        <dbReference type="ARBA" id="ARBA00022553"/>
    </source>
</evidence>
<dbReference type="FunFam" id="2.60.40.60:FF:000037">
    <property type="entry name" value="FAT atypical cadherin 1"/>
    <property type="match status" value="1"/>
</dbReference>
<dbReference type="GO" id="GO:0007157">
    <property type="term" value="P:heterophilic cell-cell adhesion via plasma membrane cell adhesion molecules"/>
    <property type="evidence" value="ECO:0007669"/>
    <property type="project" value="UniProtKB-ARBA"/>
</dbReference>